<evidence type="ECO:0000256" key="8">
    <source>
        <dbReference type="ARBA" id="ARBA00023242"/>
    </source>
</evidence>
<reference evidence="14 15" key="1">
    <citation type="journal article" date="2016" name="Nat. Commun.">
        <title>Ectomycorrhizal ecology is imprinted in the genome of the dominant symbiotic fungus Cenococcum geophilum.</title>
        <authorList>
            <consortium name="DOE Joint Genome Institute"/>
            <person name="Peter M."/>
            <person name="Kohler A."/>
            <person name="Ohm R.A."/>
            <person name="Kuo A."/>
            <person name="Krutzmann J."/>
            <person name="Morin E."/>
            <person name="Arend M."/>
            <person name="Barry K.W."/>
            <person name="Binder M."/>
            <person name="Choi C."/>
            <person name="Clum A."/>
            <person name="Copeland A."/>
            <person name="Grisel N."/>
            <person name="Haridas S."/>
            <person name="Kipfer T."/>
            <person name="LaButti K."/>
            <person name="Lindquist E."/>
            <person name="Lipzen A."/>
            <person name="Maire R."/>
            <person name="Meier B."/>
            <person name="Mihaltcheva S."/>
            <person name="Molinier V."/>
            <person name="Murat C."/>
            <person name="Poggeler S."/>
            <person name="Quandt C.A."/>
            <person name="Sperisen C."/>
            <person name="Tritt A."/>
            <person name="Tisserant E."/>
            <person name="Crous P.W."/>
            <person name="Henrissat B."/>
            <person name="Nehls U."/>
            <person name="Egli S."/>
            <person name="Spatafora J.W."/>
            <person name="Grigoriev I.V."/>
            <person name="Martin F.M."/>
        </authorList>
    </citation>
    <scope>NUCLEOTIDE SEQUENCE [LARGE SCALE GENOMIC DNA]</scope>
    <source>
        <strain evidence="14 15">CBS 207.34</strain>
    </source>
</reference>
<dbReference type="InterPro" id="IPR010935">
    <property type="entry name" value="SMC_hinge"/>
</dbReference>
<dbReference type="GO" id="GO:0016887">
    <property type="term" value="F:ATP hydrolysis activity"/>
    <property type="evidence" value="ECO:0007669"/>
    <property type="project" value="InterPro"/>
</dbReference>
<evidence type="ECO:0000256" key="4">
    <source>
        <dbReference type="ARBA" id="ARBA00022454"/>
    </source>
</evidence>
<dbReference type="AlphaFoldDB" id="A0A8E2JMR3"/>
<evidence type="ECO:0000256" key="10">
    <source>
        <dbReference type="PIRNR" id="PIRNR005719"/>
    </source>
</evidence>
<evidence type="ECO:0000256" key="12">
    <source>
        <dbReference type="SAM" id="MobiDB-lite"/>
    </source>
</evidence>
<feature type="region of interest" description="Disordered" evidence="12">
    <location>
        <begin position="78"/>
        <end position="109"/>
    </location>
</feature>
<dbReference type="GO" id="GO:0051301">
    <property type="term" value="P:cell division"/>
    <property type="evidence" value="ECO:0007669"/>
    <property type="project" value="UniProtKB-KW"/>
</dbReference>
<dbReference type="InterPro" id="IPR003395">
    <property type="entry name" value="RecF/RecN/SMC_N"/>
</dbReference>
<dbReference type="Proteomes" id="UP000250140">
    <property type="component" value="Unassembled WGS sequence"/>
</dbReference>
<comment type="similarity">
    <text evidence="3">Belongs to the SMC family. SMC1 subfamily.</text>
</comment>
<dbReference type="GO" id="GO:0007062">
    <property type="term" value="P:sister chromatid cohesion"/>
    <property type="evidence" value="ECO:0007669"/>
    <property type="project" value="InterPro"/>
</dbReference>
<dbReference type="InterPro" id="IPR027417">
    <property type="entry name" value="P-loop_NTPase"/>
</dbReference>
<keyword evidence="5" id="KW-0132">Cell division</keyword>
<keyword evidence="6" id="KW-0498">Mitosis</keyword>
<dbReference type="OrthoDB" id="5575062at2759"/>
<dbReference type="Pfam" id="PF02463">
    <property type="entry name" value="SMC_N"/>
    <property type="match status" value="1"/>
</dbReference>
<keyword evidence="15" id="KW-1185">Reference proteome</keyword>
<evidence type="ECO:0000256" key="5">
    <source>
        <dbReference type="ARBA" id="ARBA00022618"/>
    </source>
</evidence>
<dbReference type="InterPro" id="IPR036277">
    <property type="entry name" value="SMC_hinge_sf"/>
</dbReference>
<evidence type="ECO:0000259" key="13">
    <source>
        <dbReference type="SMART" id="SM00968"/>
    </source>
</evidence>
<organism evidence="14 15">
    <name type="scientific">Glonium stellatum</name>
    <dbReference type="NCBI Taxonomy" id="574774"/>
    <lineage>
        <taxon>Eukaryota</taxon>
        <taxon>Fungi</taxon>
        <taxon>Dikarya</taxon>
        <taxon>Ascomycota</taxon>
        <taxon>Pezizomycotina</taxon>
        <taxon>Dothideomycetes</taxon>
        <taxon>Pleosporomycetidae</taxon>
        <taxon>Gloniales</taxon>
        <taxon>Gloniaceae</taxon>
        <taxon>Glonium</taxon>
    </lineage>
</organism>
<feature type="domain" description="SMC hinge" evidence="13">
    <location>
        <begin position="545"/>
        <end position="661"/>
    </location>
</feature>
<dbReference type="InterPro" id="IPR028468">
    <property type="entry name" value="Smc1_ABC"/>
</dbReference>
<keyword evidence="8 10" id="KW-0539">Nucleus</keyword>
<dbReference type="PIRSF" id="PIRSF005719">
    <property type="entry name" value="SMC"/>
    <property type="match status" value="1"/>
</dbReference>
<dbReference type="CDD" id="cd03275">
    <property type="entry name" value="ABC_SMC1_euk"/>
    <property type="match status" value="2"/>
</dbReference>
<dbReference type="GO" id="GO:0003677">
    <property type="term" value="F:DNA binding"/>
    <property type="evidence" value="ECO:0007669"/>
    <property type="project" value="TreeGrafter"/>
</dbReference>
<sequence length="1261" mass="144273">MGKLVRLELKDFKSYRGHHVLLFGDSYFTSIIGPNGSGKSNSMDAISFVLGIKSSHLRSTHLRDLVYRGRVLRTSKINADGTATEQAANGDGESDDEGTQRSSQRNDPQSAWVMAVYEDDAGEEQKWKRTITSAGQSEYRINNRVVTAKQYNDALEAEAILIKARNFLVFQGDVEAVASQSPRDLTRLIEQISGSLEYKAEYDQLKIECEKAIDDQTFKLNQRRAINAEIKQYQEQKQEAEEYERKAEERDQAVVTHVLWKLFHFQRVMQESGEQIQVHQEELKEHRRGVEKYHQRLEDAKKDQAKVARDVSKIERNIRNKEKEIEEKENGLVPIDEKIRISNRDLQKYQTRIAEITKDRDNQARVVEQHQKNLSTVKKAQKKWEDEWKQVAQQEGRELSEADLQEYNRLRGDVTKRTSADQIQVNNLARQVKTDEETVGSLKSKVELSQAQVQKLEDEISELQDRRQNITGQIKQTEQEINIKKKEYNQLTSERLRSAQHQTELNERLQDVLTKLLEADNGRRQSEKDMRAREIVAAMKRVYSNAVRGRVHELCKPKQKKYEAAVSTVLGRHFDAIVVDTEKTAKDCIQFLREQRYGQATFIPLDTIQVQGINSNLKGMHRGMRLAIDTIDYDSSVERAMSYACGNAIVCDDLSVAKYLCYDKGVEAKAVTLDGTVIHKGGLMTGGRGPSDRNTKRWEDTEIENLRKVKDNLLERLAELPKGHRRGTEEETLQGELAGLEHRLNFAQDEVKALDRNIQSKIKEHAFVKNQFNETQPKYQDLSQRLEQLRSTLKTYEDAIGRVEDEVYAAFCQRLGYENIRDYEAQQGSLQQDAAEKRLEFTKQRSRLENQLSFETNRLQATNDRIKALEEQSKRDEDLIASLRAEKEDMQNSLDVLSAELETFKEALTTQQEKAAQKSDVVAEHRRELAKRNKSVEGVLRAVAALEAEIQRNAAGRYALLRKCKIDEIKIPLEQGSKPLSSLPLDNMLQEDQDAMDVDEDPDATLQVAEVQDYGIEVDFDELDEELKNDPTPQREATLLEIISNLNSALDKMSPNMRAIERLETVLTRLKSTEKEFDAARRAAKRAKDAFEDAKLQRLTLFQKAFSHIAEQIGTTYRELTRSSQFPMGGQAYLDTEDSAEPYLSGLKYHAMPPLKRFRDMEHLSGGEKTIAALALLFAIHSFQPSPFFVLDEVDAALDNVNVSRVAKYVKEHAGPGMQFIVISLKSGLFQESEGLVGVMRDQSRMSSRVVSLDLRKYQPS</sequence>
<protein>
    <recommendedName>
        <fullName evidence="10">Structural maintenance of chromosomes protein</fullName>
    </recommendedName>
</protein>
<dbReference type="GO" id="GO:0005524">
    <property type="term" value="F:ATP binding"/>
    <property type="evidence" value="ECO:0007669"/>
    <property type="project" value="InterPro"/>
</dbReference>
<feature type="coiled-coil region" evidence="11">
    <location>
        <begin position="439"/>
        <end position="494"/>
    </location>
</feature>
<dbReference type="Gene3D" id="1.20.1060.20">
    <property type="match status" value="1"/>
</dbReference>
<dbReference type="SUPFAM" id="SSF52540">
    <property type="entry name" value="P-loop containing nucleoside triphosphate hydrolases"/>
    <property type="match status" value="2"/>
</dbReference>
<dbReference type="GO" id="GO:0008278">
    <property type="term" value="C:cohesin complex"/>
    <property type="evidence" value="ECO:0007669"/>
    <property type="project" value="InterPro"/>
</dbReference>
<dbReference type="SUPFAM" id="SSF75553">
    <property type="entry name" value="Smc hinge domain"/>
    <property type="match status" value="1"/>
</dbReference>
<evidence type="ECO:0000256" key="2">
    <source>
        <dbReference type="ARBA" id="ARBA00004286"/>
    </source>
</evidence>
<evidence type="ECO:0000256" key="7">
    <source>
        <dbReference type="ARBA" id="ARBA00023054"/>
    </source>
</evidence>
<accession>A0A8E2JMR3</accession>
<dbReference type="SMART" id="SM00968">
    <property type="entry name" value="SMC_hinge"/>
    <property type="match status" value="1"/>
</dbReference>
<evidence type="ECO:0000256" key="6">
    <source>
        <dbReference type="ARBA" id="ARBA00022776"/>
    </source>
</evidence>
<keyword evidence="9" id="KW-0131">Cell cycle</keyword>
<name>A0A8E2JMR3_9PEZI</name>
<dbReference type="Gene3D" id="3.40.50.300">
    <property type="entry name" value="P-loop containing nucleotide triphosphate hydrolases"/>
    <property type="match status" value="2"/>
</dbReference>
<dbReference type="Gene3D" id="3.30.70.1620">
    <property type="match status" value="1"/>
</dbReference>
<dbReference type="Pfam" id="PF06470">
    <property type="entry name" value="SMC_hinge"/>
    <property type="match status" value="1"/>
</dbReference>
<comment type="subcellular location">
    <subcellularLocation>
        <location evidence="2">Chromosome</location>
    </subcellularLocation>
    <subcellularLocation>
        <location evidence="1 10">Nucleus</location>
    </subcellularLocation>
</comment>
<evidence type="ECO:0000313" key="15">
    <source>
        <dbReference type="Proteomes" id="UP000250140"/>
    </source>
</evidence>
<evidence type="ECO:0000256" key="1">
    <source>
        <dbReference type="ARBA" id="ARBA00004123"/>
    </source>
</evidence>
<feature type="coiled-coil region" evidence="11">
    <location>
        <begin position="195"/>
        <end position="387"/>
    </location>
</feature>
<evidence type="ECO:0000313" key="14">
    <source>
        <dbReference type="EMBL" id="OCL02924.1"/>
    </source>
</evidence>
<feature type="compositionally biased region" description="Polar residues" evidence="12">
    <location>
        <begin position="100"/>
        <end position="109"/>
    </location>
</feature>
<keyword evidence="7 11" id="KW-0175">Coiled coil</keyword>
<keyword evidence="4" id="KW-0158">Chromosome</keyword>
<evidence type="ECO:0000256" key="3">
    <source>
        <dbReference type="ARBA" id="ARBA00005597"/>
    </source>
</evidence>
<gene>
    <name evidence="14" type="ORF">AOQ84DRAFT_392613</name>
</gene>
<dbReference type="PANTHER" id="PTHR18937:SF12">
    <property type="entry name" value="STRUCTURAL MAINTENANCE OF CHROMOSOMES PROTEIN"/>
    <property type="match status" value="1"/>
</dbReference>
<evidence type="ECO:0000256" key="11">
    <source>
        <dbReference type="SAM" id="Coils"/>
    </source>
</evidence>
<dbReference type="GO" id="GO:0005634">
    <property type="term" value="C:nucleus"/>
    <property type="evidence" value="ECO:0007669"/>
    <property type="project" value="UniProtKB-SubCell"/>
</dbReference>
<dbReference type="PANTHER" id="PTHR18937">
    <property type="entry name" value="STRUCTURAL MAINTENANCE OF CHROMOSOMES SMC FAMILY MEMBER"/>
    <property type="match status" value="1"/>
</dbReference>
<feature type="coiled-coil region" evidence="11">
    <location>
        <begin position="730"/>
        <end position="914"/>
    </location>
</feature>
<feature type="compositionally biased region" description="Polar residues" evidence="12">
    <location>
        <begin position="78"/>
        <end position="87"/>
    </location>
</feature>
<dbReference type="InterPro" id="IPR024704">
    <property type="entry name" value="SMC"/>
</dbReference>
<evidence type="ECO:0000256" key="9">
    <source>
        <dbReference type="ARBA" id="ARBA00023306"/>
    </source>
</evidence>
<dbReference type="EMBL" id="KV750851">
    <property type="protein sequence ID" value="OCL02924.1"/>
    <property type="molecule type" value="Genomic_DNA"/>
</dbReference>
<feature type="coiled-coil region" evidence="11">
    <location>
        <begin position="1063"/>
        <end position="1097"/>
    </location>
</feature>
<proteinExistence type="inferred from homology"/>